<comment type="caution">
    <text evidence="6">Lacks conserved residue(s) required for the propagation of feature annotation.</text>
</comment>
<dbReference type="CDD" id="cd06662">
    <property type="entry name" value="SURF1"/>
    <property type="match status" value="1"/>
</dbReference>
<dbReference type="RefSeq" id="WP_345303349.1">
    <property type="nucleotide sequence ID" value="NZ_BAABJE010000010.1"/>
</dbReference>
<protein>
    <recommendedName>
        <fullName evidence="6">SURF1-like protein</fullName>
    </recommendedName>
</protein>
<comment type="similarity">
    <text evidence="2 6">Belongs to the SURF1 family.</text>
</comment>
<comment type="subcellular location">
    <subcellularLocation>
        <location evidence="6">Cell membrane</location>
        <topology evidence="6">Multi-pass membrane protein</topology>
    </subcellularLocation>
    <subcellularLocation>
        <location evidence="1">Membrane</location>
    </subcellularLocation>
</comment>
<accession>A0ABP9BHM6</accession>
<organism evidence="8 9">
    <name type="scientific">Lysobacter hankyongensis</name>
    <dbReference type="NCBI Taxonomy" id="1176535"/>
    <lineage>
        <taxon>Bacteria</taxon>
        <taxon>Pseudomonadati</taxon>
        <taxon>Pseudomonadota</taxon>
        <taxon>Gammaproteobacteria</taxon>
        <taxon>Lysobacterales</taxon>
        <taxon>Lysobacteraceae</taxon>
        <taxon>Lysobacter</taxon>
    </lineage>
</organism>
<evidence type="ECO:0000256" key="1">
    <source>
        <dbReference type="ARBA" id="ARBA00004370"/>
    </source>
</evidence>
<feature type="transmembrane region" description="Helical" evidence="6">
    <location>
        <begin position="207"/>
        <end position="230"/>
    </location>
</feature>
<feature type="region of interest" description="Disordered" evidence="7">
    <location>
        <begin position="239"/>
        <end position="263"/>
    </location>
</feature>
<dbReference type="InterPro" id="IPR002994">
    <property type="entry name" value="Surf1/Shy1"/>
</dbReference>
<dbReference type="InterPro" id="IPR045214">
    <property type="entry name" value="Surf1/Surf4"/>
</dbReference>
<evidence type="ECO:0000256" key="2">
    <source>
        <dbReference type="ARBA" id="ARBA00007165"/>
    </source>
</evidence>
<gene>
    <name evidence="8" type="ORF">GCM10023307_21780</name>
</gene>
<evidence type="ECO:0000256" key="3">
    <source>
        <dbReference type="ARBA" id="ARBA00022692"/>
    </source>
</evidence>
<keyword evidence="6" id="KW-1003">Cell membrane</keyword>
<dbReference type="PANTHER" id="PTHR23427:SF2">
    <property type="entry name" value="SURFEIT LOCUS PROTEIN 1"/>
    <property type="match status" value="1"/>
</dbReference>
<comment type="caution">
    <text evidence="8">The sequence shown here is derived from an EMBL/GenBank/DDBJ whole genome shotgun (WGS) entry which is preliminary data.</text>
</comment>
<name>A0ABP9BHM6_9GAMM</name>
<proteinExistence type="inferred from homology"/>
<dbReference type="PROSITE" id="PS50895">
    <property type="entry name" value="SURF1"/>
    <property type="match status" value="1"/>
</dbReference>
<dbReference type="Proteomes" id="UP001499959">
    <property type="component" value="Unassembled WGS sequence"/>
</dbReference>
<evidence type="ECO:0000256" key="7">
    <source>
        <dbReference type="SAM" id="MobiDB-lite"/>
    </source>
</evidence>
<sequence>MSARARTVAFGVALAMAFAGFVSLGVWQVQRMHWKHALIARVEARVDAAPVAPPARDAWTAITAASDEYRRVALNGRFLPVTETRTQAVTALGAGSWVLAPLCTDAGDIVLVNRGFVPTGEAAAPPPAGAVRIEGLLRISEPAGGFLRRNAPAQDRWYSRDVAAIARARGLSGDAVAPFFVDAVQAPGVAGWPRGGLTVVTFRDSHLSYALTWFGMALLTAVAGARLFVLSSGFRQDRRRRHHVERNHGGRQDLDHAGPIPRC</sequence>
<dbReference type="EMBL" id="BAABJE010000010">
    <property type="protein sequence ID" value="GAA4795621.1"/>
    <property type="molecule type" value="Genomic_DNA"/>
</dbReference>
<evidence type="ECO:0000256" key="6">
    <source>
        <dbReference type="RuleBase" id="RU363076"/>
    </source>
</evidence>
<keyword evidence="4 6" id="KW-1133">Transmembrane helix</keyword>
<keyword evidence="5 6" id="KW-0472">Membrane</keyword>
<reference evidence="9" key="1">
    <citation type="journal article" date="2019" name="Int. J. Syst. Evol. Microbiol.">
        <title>The Global Catalogue of Microorganisms (GCM) 10K type strain sequencing project: providing services to taxonomists for standard genome sequencing and annotation.</title>
        <authorList>
            <consortium name="The Broad Institute Genomics Platform"/>
            <consortium name="The Broad Institute Genome Sequencing Center for Infectious Disease"/>
            <person name="Wu L."/>
            <person name="Ma J."/>
        </authorList>
    </citation>
    <scope>NUCLEOTIDE SEQUENCE [LARGE SCALE GENOMIC DNA]</scope>
    <source>
        <strain evidence="9">JCM 18204</strain>
    </source>
</reference>
<keyword evidence="3 6" id="KW-0812">Transmembrane</keyword>
<evidence type="ECO:0000313" key="9">
    <source>
        <dbReference type="Proteomes" id="UP001499959"/>
    </source>
</evidence>
<evidence type="ECO:0000313" key="8">
    <source>
        <dbReference type="EMBL" id="GAA4795621.1"/>
    </source>
</evidence>
<keyword evidence="9" id="KW-1185">Reference proteome</keyword>
<dbReference type="Pfam" id="PF02104">
    <property type="entry name" value="SURF1"/>
    <property type="match status" value="1"/>
</dbReference>
<dbReference type="PANTHER" id="PTHR23427">
    <property type="entry name" value="SURFEIT LOCUS PROTEIN"/>
    <property type="match status" value="1"/>
</dbReference>
<evidence type="ECO:0000256" key="5">
    <source>
        <dbReference type="ARBA" id="ARBA00023136"/>
    </source>
</evidence>
<evidence type="ECO:0000256" key="4">
    <source>
        <dbReference type="ARBA" id="ARBA00022989"/>
    </source>
</evidence>
<feature type="compositionally biased region" description="Basic and acidic residues" evidence="7">
    <location>
        <begin position="246"/>
        <end position="256"/>
    </location>
</feature>